<gene>
    <name evidence="2" type="ORF">KGD84_30460</name>
</gene>
<accession>A0ABX8BKE8</accession>
<feature type="compositionally biased region" description="Gly residues" evidence="1">
    <location>
        <begin position="49"/>
        <end position="60"/>
    </location>
</feature>
<name>A0ABX8BKE8_9ACTN</name>
<dbReference type="RefSeq" id="WP_220563786.1">
    <property type="nucleotide sequence ID" value="NZ_CP074133.1"/>
</dbReference>
<dbReference type="EMBL" id="CP074133">
    <property type="protein sequence ID" value="QUX22571.1"/>
    <property type="molecule type" value="Genomic_DNA"/>
</dbReference>
<protein>
    <submittedName>
        <fullName evidence="2">Uncharacterized protein</fullName>
    </submittedName>
</protein>
<evidence type="ECO:0000313" key="3">
    <source>
        <dbReference type="Proteomes" id="UP000676079"/>
    </source>
</evidence>
<proteinExistence type="predicted"/>
<evidence type="ECO:0000313" key="2">
    <source>
        <dbReference type="EMBL" id="QUX22571.1"/>
    </source>
</evidence>
<sequence length="147" mass="15370">MKRNEENTPGRRARAAGAGAEVHDRPEGTGVEAVTVPAARSRTAPPDPGHGGHGGGGPSGPSGPSRGDEIRERMAAAVNGFVDDPGKAVGEADLVAEEVVRTLIEGVEARRSELRSAWEGGADTENLRVALRGYRAFVEEILDGRPR</sequence>
<organism evidence="2 3">
    <name type="scientific">Nocardiopsis changdeensis</name>
    <dbReference type="NCBI Taxonomy" id="2831969"/>
    <lineage>
        <taxon>Bacteria</taxon>
        <taxon>Bacillati</taxon>
        <taxon>Actinomycetota</taxon>
        <taxon>Actinomycetes</taxon>
        <taxon>Streptosporangiales</taxon>
        <taxon>Nocardiopsidaceae</taxon>
        <taxon>Nocardiopsis</taxon>
    </lineage>
</organism>
<reference evidence="2 3" key="1">
    <citation type="submission" date="2021-05" db="EMBL/GenBank/DDBJ databases">
        <title>Direct Submission.</title>
        <authorList>
            <person name="Li K."/>
            <person name="Gao J."/>
        </authorList>
    </citation>
    <scope>NUCLEOTIDE SEQUENCE [LARGE SCALE GENOMIC DNA]</scope>
    <source>
        <strain evidence="2 3">Mg02</strain>
    </source>
</reference>
<evidence type="ECO:0000256" key="1">
    <source>
        <dbReference type="SAM" id="MobiDB-lite"/>
    </source>
</evidence>
<keyword evidence="3" id="KW-1185">Reference proteome</keyword>
<feature type="region of interest" description="Disordered" evidence="1">
    <location>
        <begin position="1"/>
        <end position="71"/>
    </location>
</feature>
<dbReference type="Proteomes" id="UP000676079">
    <property type="component" value="Chromosome"/>
</dbReference>